<keyword evidence="2" id="KW-1185">Reference proteome</keyword>
<sequence>MSSLRNSLHRRNHKERSQLAHRTRLGVLEKHKDYVLRARDYHSKQDRITRLRQKAADRNKDEFYFSMNKQRTEGGVHIQDRGNVGLPVDMVKILKSQDENYIRTIRTASLKKIEKLKGQLSTLADLLRPGSLDLAAEDQETLDDEELEILREAGVIAGPSNTRNRSKPSSSKHLIFAETEEEARQCVASQKRRSSSKNEGMEADHSPAADLGWKVPVVDKKKGKGKSRSVEIDEEQLKTEKELAAEERLKTATEHRSRLLKELSARLHRDRMLRYAERELEMQKSLMGKGGSKKIQGVEKIGGDSDDDDEDAVDARGGKRAAKTTSVVDEKAYKPRVYKWRAERKR</sequence>
<organism evidence="1 2">
    <name type="scientific">Artomyces pyxidatus</name>
    <dbReference type="NCBI Taxonomy" id="48021"/>
    <lineage>
        <taxon>Eukaryota</taxon>
        <taxon>Fungi</taxon>
        <taxon>Dikarya</taxon>
        <taxon>Basidiomycota</taxon>
        <taxon>Agaricomycotina</taxon>
        <taxon>Agaricomycetes</taxon>
        <taxon>Russulales</taxon>
        <taxon>Auriscalpiaceae</taxon>
        <taxon>Artomyces</taxon>
    </lineage>
</organism>
<comment type="caution">
    <text evidence="1">The sequence shown here is derived from an EMBL/GenBank/DDBJ whole genome shotgun (WGS) entry which is preliminary data.</text>
</comment>
<reference evidence="1" key="1">
    <citation type="submission" date="2021-03" db="EMBL/GenBank/DDBJ databases">
        <authorList>
            <consortium name="DOE Joint Genome Institute"/>
            <person name="Ahrendt S."/>
            <person name="Looney B.P."/>
            <person name="Miyauchi S."/>
            <person name="Morin E."/>
            <person name="Drula E."/>
            <person name="Courty P.E."/>
            <person name="Chicoki N."/>
            <person name="Fauchery L."/>
            <person name="Kohler A."/>
            <person name="Kuo A."/>
            <person name="Labutti K."/>
            <person name="Pangilinan J."/>
            <person name="Lipzen A."/>
            <person name="Riley R."/>
            <person name="Andreopoulos W."/>
            <person name="He G."/>
            <person name="Johnson J."/>
            <person name="Barry K.W."/>
            <person name="Grigoriev I.V."/>
            <person name="Nagy L."/>
            <person name="Hibbett D."/>
            <person name="Henrissat B."/>
            <person name="Matheny P.B."/>
            <person name="Labbe J."/>
            <person name="Martin F."/>
        </authorList>
    </citation>
    <scope>NUCLEOTIDE SEQUENCE</scope>
    <source>
        <strain evidence="1">HHB10654</strain>
    </source>
</reference>
<evidence type="ECO:0000313" key="2">
    <source>
        <dbReference type="Proteomes" id="UP000814140"/>
    </source>
</evidence>
<dbReference type="Proteomes" id="UP000814140">
    <property type="component" value="Unassembled WGS sequence"/>
</dbReference>
<accession>A0ACB8TI77</accession>
<dbReference type="EMBL" id="MU277188">
    <property type="protein sequence ID" value="KAI0068179.1"/>
    <property type="molecule type" value="Genomic_DNA"/>
</dbReference>
<protein>
    <submittedName>
        <fullName evidence="1">Small-subunit processome</fullName>
    </submittedName>
</protein>
<name>A0ACB8TI77_9AGAM</name>
<evidence type="ECO:0000313" key="1">
    <source>
        <dbReference type="EMBL" id="KAI0068179.1"/>
    </source>
</evidence>
<reference evidence="1" key="2">
    <citation type="journal article" date="2022" name="New Phytol.">
        <title>Evolutionary transition to the ectomycorrhizal habit in the genomes of a hyperdiverse lineage of mushroom-forming fungi.</title>
        <authorList>
            <person name="Looney B."/>
            <person name="Miyauchi S."/>
            <person name="Morin E."/>
            <person name="Drula E."/>
            <person name="Courty P.E."/>
            <person name="Kohler A."/>
            <person name="Kuo A."/>
            <person name="LaButti K."/>
            <person name="Pangilinan J."/>
            <person name="Lipzen A."/>
            <person name="Riley R."/>
            <person name="Andreopoulos W."/>
            <person name="He G."/>
            <person name="Johnson J."/>
            <person name="Nolan M."/>
            <person name="Tritt A."/>
            <person name="Barry K.W."/>
            <person name="Grigoriev I.V."/>
            <person name="Nagy L.G."/>
            <person name="Hibbett D."/>
            <person name="Henrissat B."/>
            <person name="Matheny P.B."/>
            <person name="Labbe J."/>
            <person name="Martin F.M."/>
        </authorList>
    </citation>
    <scope>NUCLEOTIDE SEQUENCE</scope>
    <source>
        <strain evidence="1">HHB10654</strain>
    </source>
</reference>
<gene>
    <name evidence="1" type="ORF">BV25DRAFT_1941251</name>
</gene>
<proteinExistence type="predicted"/>